<gene>
    <name evidence="1" type="ORF">DBZ45_00445</name>
</gene>
<name>A0A328HQN7_ARTGO</name>
<dbReference type="OrthoDB" id="9878888at2"/>
<evidence type="ECO:0000313" key="1">
    <source>
        <dbReference type="EMBL" id="RAM39363.1"/>
    </source>
</evidence>
<accession>A0A328HQN7</accession>
<dbReference type="Proteomes" id="UP000249166">
    <property type="component" value="Unassembled WGS sequence"/>
</dbReference>
<protein>
    <submittedName>
        <fullName evidence="1">Uncharacterized protein</fullName>
    </submittedName>
</protein>
<organism evidence="1 2">
    <name type="scientific">Arthrobacter globiformis</name>
    <dbReference type="NCBI Taxonomy" id="1665"/>
    <lineage>
        <taxon>Bacteria</taxon>
        <taxon>Bacillati</taxon>
        <taxon>Actinomycetota</taxon>
        <taxon>Actinomycetes</taxon>
        <taxon>Micrococcales</taxon>
        <taxon>Micrococcaceae</taxon>
        <taxon>Arthrobacter</taxon>
    </lineage>
</organism>
<evidence type="ECO:0000313" key="2">
    <source>
        <dbReference type="Proteomes" id="UP000249166"/>
    </source>
</evidence>
<comment type="caution">
    <text evidence="1">The sequence shown here is derived from an EMBL/GenBank/DDBJ whole genome shotgun (WGS) entry which is preliminary data.</text>
</comment>
<reference evidence="1 2" key="1">
    <citation type="submission" date="2018-04" db="EMBL/GenBank/DDBJ databases">
        <title>Bacteria isolated from cave deposits of Manipur.</title>
        <authorList>
            <person name="Sahoo D."/>
            <person name="Sarangthem I."/>
            <person name="Nandeibam J."/>
        </authorList>
    </citation>
    <scope>NUCLEOTIDE SEQUENCE [LARGE SCALE GENOMIC DNA]</scope>
    <source>
        <strain evidence="2">mrc11</strain>
    </source>
</reference>
<dbReference type="EMBL" id="QLNP01000003">
    <property type="protein sequence ID" value="RAM39363.1"/>
    <property type="molecule type" value="Genomic_DNA"/>
</dbReference>
<dbReference type="AlphaFoldDB" id="A0A328HQN7"/>
<sequence length="97" mass="9481">MVAFSPAALHSWAPAAVDCGASGAEEVVAGEAGCDWEVEEEADGGADVSGAACVLGVVEPVAGSVVPWVAGWLGPQAVSSSARAAAAVVHISPLVIR</sequence>
<proteinExistence type="predicted"/>